<name>A0A9D4V7K4_ADICA</name>
<feature type="signal peptide" evidence="1">
    <location>
        <begin position="1"/>
        <end position="30"/>
    </location>
</feature>
<sequence length="205" mass="23442">MMVKQESRCAKNMVCSILALLLLLLKATSSTFLPTEKLARVRKLAPQLQAASELSCCTLQEILTTHLANQHLHFTRKRGHDDEEEPSSMAAKYYEEYVRKLSSRNIADQQKVAIKHAERMNYEEAQRSASARADAGFIHAEVPMKPATKLYDGGGTAYKHVHVQLMERQRETIWAEMRGPKYRVDDRRAFHADYAEAHPHPPRNN</sequence>
<feature type="chain" id="PRO_5039039236" evidence="1">
    <location>
        <begin position="31"/>
        <end position="205"/>
    </location>
</feature>
<gene>
    <name evidence="2" type="ORF">GOP47_0004271</name>
</gene>
<reference evidence="2" key="1">
    <citation type="submission" date="2021-01" db="EMBL/GenBank/DDBJ databases">
        <title>Adiantum capillus-veneris genome.</title>
        <authorList>
            <person name="Fang Y."/>
            <person name="Liao Q."/>
        </authorList>
    </citation>
    <scope>NUCLEOTIDE SEQUENCE</scope>
    <source>
        <strain evidence="2">H3</strain>
        <tissue evidence="2">Leaf</tissue>
    </source>
</reference>
<evidence type="ECO:0000313" key="3">
    <source>
        <dbReference type="Proteomes" id="UP000886520"/>
    </source>
</evidence>
<comment type="caution">
    <text evidence="2">The sequence shown here is derived from an EMBL/GenBank/DDBJ whole genome shotgun (WGS) entry which is preliminary data.</text>
</comment>
<organism evidence="2 3">
    <name type="scientific">Adiantum capillus-veneris</name>
    <name type="common">Maidenhair fern</name>
    <dbReference type="NCBI Taxonomy" id="13818"/>
    <lineage>
        <taxon>Eukaryota</taxon>
        <taxon>Viridiplantae</taxon>
        <taxon>Streptophyta</taxon>
        <taxon>Embryophyta</taxon>
        <taxon>Tracheophyta</taxon>
        <taxon>Polypodiopsida</taxon>
        <taxon>Polypodiidae</taxon>
        <taxon>Polypodiales</taxon>
        <taxon>Pteridineae</taxon>
        <taxon>Pteridaceae</taxon>
        <taxon>Vittarioideae</taxon>
        <taxon>Adiantum</taxon>
    </lineage>
</organism>
<evidence type="ECO:0000256" key="1">
    <source>
        <dbReference type="SAM" id="SignalP"/>
    </source>
</evidence>
<evidence type="ECO:0000313" key="2">
    <source>
        <dbReference type="EMBL" id="KAI5081088.1"/>
    </source>
</evidence>
<accession>A0A9D4V7K4</accession>
<dbReference type="Proteomes" id="UP000886520">
    <property type="component" value="Chromosome 4"/>
</dbReference>
<protein>
    <submittedName>
        <fullName evidence="2">Uncharacterized protein</fullName>
    </submittedName>
</protein>
<keyword evidence="1" id="KW-0732">Signal</keyword>
<keyword evidence="3" id="KW-1185">Reference proteome</keyword>
<dbReference type="AlphaFoldDB" id="A0A9D4V7K4"/>
<proteinExistence type="predicted"/>
<dbReference type="EMBL" id="JABFUD020000004">
    <property type="protein sequence ID" value="KAI5081088.1"/>
    <property type="molecule type" value="Genomic_DNA"/>
</dbReference>